<dbReference type="AlphaFoldDB" id="A0A316DNB3"/>
<organism evidence="1 2">
    <name type="scientific">Xanthomarina spongicola</name>
    <dbReference type="NCBI Taxonomy" id="570520"/>
    <lineage>
        <taxon>Bacteria</taxon>
        <taxon>Pseudomonadati</taxon>
        <taxon>Bacteroidota</taxon>
        <taxon>Flavobacteriia</taxon>
        <taxon>Flavobacteriales</taxon>
        <taxon>Flavobacteriaceae</taxon>
        <taxon>Xanthomarina</taxon>
    </lineage>
</organism>
<evidence type="ECO:0000313" key="1">
    <source>
        <dbReference type="EMBL" id="PWK19256.1"/>
    </source>
</evidence>
<evidence type="ECO:0000313" key="2">
    <source>
        <dbReference type="Proteomes" id="UP000245430"/>
    </source>
</evidence>
<sequence>MKKINLIVLLFIGLVFVSCDKDFEELNTNPNNPTSVPSELLLGNILRNTGNTMYSTFNGGDMGACWAQHWAKVQYNDEARYIPRESSLTNVWSSLYETVASDANQMYILAGEEGNLVNQGVAQTMKAFSMLLLTDLYGNIPFTEALQGAVNIAPVYDSQATVYNGCLALLDEAMVLLNPANGDLDSSQDIVYGGDVAKWRKFAASLKFRALMRMSAKDLRAGEMQALVNSGRLFNSSADEAKMVYLSAAPNANPIFESVVFGTRGEWKINSEVVDRMDGSMGFPVDNRLPVVAQKNADGIYRGKPSGIADVPSNTYSYANVSPLGEFYLAPELPAVFLSYTELQFLLAEAAKKGYISGGDSAAAAYYQAGIASSFADNDGADMGGYYSGSVIYTPGNALEQIATQKWLSLYSQGMEAWTEWRRTGYPMLTPAQDGAINEIPSRYTYPVIEQSLNAANYSDAASAMGGDNLTSPVWWMN</sequence>
<protein>
    <submittedName>
        <fullName evidence="1">SusD-like starch-binding protein associating with outer membrane</fullName>
    </submittedName>
</protein>
<dbReference type="SUPFAM" id="SSF48452">
    <property type="entry name" value="TPR-like"/>
    <property type="match status" value="1"/>
</dbReference>
<dbReference type="Pfam" id="PF12771">
    <property type="entry name" value="SusD-like_2"/>
    <property type="match status" value="1"/>
</dbReference>
<dbReference type="InterPro" id="IPR041662">
    <property type="entry name" value="SusD-like_2"/>
</dbReference>
<dbReference type="Gene3D" id="1.25.40.390">
    <property type="match status" value="1"/>
</dbReference>
<dbReference type="OrthoDB" id="725917at2"/>
<dbReference type="InterPro" id="IPR011990">
    <property type="entry name" value="TPR-like_helical_dom_sf"/>
</dbReference>
<proteinExistence type="predicted"/>
<dbReference type="EMBL" id="QGGP01000003">
    <property type="protein sequence ID" value="PWK19256.1"/>
    <property type="molecule type" value="Genomic_DNA"/>
</dbReference>
<keyword evidence="2" id="KW-1185">Reference proteome</keyword>
<reference evidence="1 2" key="1">
    <citation type="submission" date="2018-05" db="EMBL/GenBank/DDBJ databases">
        <title>Genomic Encyclopedia of Archaeal and Bacterial Type Strains, Phase II (KMG-II): from individual species to whole genera.</title>
        <authorList>
            <person name="Goeker M."/>
        </authorList>
    </citation>
    <scope>NUCLEOTIDE SEQUENCE [LARGE SCALE GENOMIC DNA]</scope>
    <source>
        <strain evidence="1 2">DSM 22637</strain>
    </source>
</reference>
<dbReference type="RefSeq" id="WP_109682243.1">
    <property type="nucleotide sequence ID" value="NZ_QGGP01000003.1"/>
</dbReference>
<dbReference type="Proteomes" id="UP000245430">
    <property type="component" value="Unassembled WGS sequence"/>
</dbReference>
<name>A0A316DNB3_9FLAO</name>
<gene>
    <name evidence="1" type="ORF">LX78_01737</name>
</gene>
<dbReference type="PROSITE" id="PS51257">
    <property type="entry name" value="PROKAR_LIPOPROTEIN"/>
    <property type="match status" value="1"/>
</dbReference>
<comment type="caution">
    <text evidence="1">The sequence shown here is derived from an EMBL/GenBank/DDBJ whole genome shotgun (WGS) entry which is preliminary data.</text>
</comment>
<accession>A0A316DNB3</accession>